<feature type="compositionally biased region" description="Basic and acidic residues" evidence="5">
    <location>
        <begin position="403"/>
        <end position="412"/>
    </location>
</feature>
<feature type="region of interest" description="Disordered" evidence="5">
    <location>
        <begin position="373"/>
        <end position="412"/>
    </location>
</feature>
<dbReference type="InterPro" id="IPR017961">
    <property type="entry name" value="DNA_pol_Y-fam_little_finger"/>
</dbReference>
<comment type="subunit">
    <text evidence="4">Monomer.</text>
</comment>
<comment type="function">
    <text evidence="2 4">Poorly processive, error-prone DNA polymerase involved in untargeted mutagenesis. Copies undamaged DNA at stalled replication forks, which arise in vivo from mismatched or misaligned primer ends. These misaligned primers can be extended by PolIV. Exhibits no 3'-5' exonuclease (proofreading) activity. May be involved in translesional synthesis, in conjunction with the beta clamp from PolIII.</text>
</comment>
<feature type="site" description="Substrate discrimination" evidence="4">
    <location>
        <position position="26"/>
    </location>
</feature>
<keyword evidence="4" id="KW-0515">Mutator protein</keyword>
<dbReference type="PANTHER" id="PTHR11076:SF33">
    <property type="entry name" value="DNA POLYMERASE KAPPA"/>
    <property type="match status" value="1"/>
</dbReference>
<keyword evidence="4" id="KW-0234">DNA repair</keyword>
<keyword evidence="4" id="KW-0460">Magnesium</keyword>
<dbReference type="GO" id="GO:0006281">
    <property type="term" value="P:DNA repair"/>
    <property type="evidence" value="ECO:0007669"/>
    <property type="project" value="UniProtKB-UniRule"/>
</dbReference>
<dbReference type="Gene3D" id="1.10.150.20">
    <property type="entry name" value="5' to 3' exonuclease, C-terminal subdomain"/>
    <property type="match status" value="1"/>
</dbReference>
<comment type="catalytic activity">
    <reaction evidence="3 4">
        <text>DNA(n) + a 2'-deoxyribonucleoside 5'-triphosphate = DNA(n+1) + diphosphate</text>
        <dbReference type="Rhea" id="RHEA:22508"/>
        <dbReference type="Rhea" id="RHEA-COMP:17339"/>
        <dbReference type="Rhea" id="RHEA-COMP:17340"/>
        <dbReference type="ChEBI" id="CHEBI:33019"/>
        <dbReference type="ChEBI" id="CHEBI:61560"/>
        <dbReference type="ChEBI" id="CHEBI:173112"/>
        <dbReference type="EC" id="2.7.7.7"/>
    </reaction>
</comment>
<dbReference type="PROSITE" id="PS50173">
    <property type="entry name" value="UMUC"/>
    <property type="match status" value="1"/>
</dbReference>
<feature type="active site" evidence="4">
    <location>
        <position position="117"/>
    </location>
</feature>
<comment type="cofactor">
    <cofactor evidence="4">
        <name>Mg(2+)</name>
        <dbReference type="ChEBI" id="CHEBI:18420"/>
    </cofactor>
    <text evidence="4">Binds 2 magnesium ions per subunit.</text>
</comment>
<dbReference type="GO" id="GO:0006261">
    <property type="term" value="P:DNA-templated DNA replication"/>
    <property type="evidence" value="ECO:0007669"/>
    <property type="project" value="UniProtKB-UniRule"/>
</dbReference>
<dbReference type="GO" id="GO:0005829">
    <property type="term" value="C:cytosol"/>
    <property type="evidence" value="ECO:0007669"/>
    <property type="project" value="TreeGrafter"/>
</dbReference>
<dbReference type="Proteomes" id="UP000254287">
    <property type="component" value="Unassembled WGS sequence"/>
</dbReference>
<dbReference type="CDD" id="cd03586">
    <property type="entry name" value="PolY_Pol_IV_kappa"/>
    <property type="match status" value="1"/>
</dbReference>
<dbReference type="InterPro" id="IPR043502">
    <property type="entry name" value="DNA/RNA_pol_sf"/>
</dbReference>
<feature type="region of interest" description="Disordered" evidence="5">
    <location>
        <begin position="453"/>
        <end position="497"/>
    </location>
</feature>
<evidence type="ECO:0000256" key="5">
    <source>
        <dbReference type="SAM" id="MobiDB-lite"/>
    </source>
</evidence>
<keyword evidence="4" id="KW-0239">DNA-directed DNA polymerase</keyword>
<evidence type="ECO:0000256" key="2">
    <source>
        <dbReference type="ARBA" id="ARBA00025589"/>
    </source>
</evidence>
<accession>A0A376D1I5</accession>
<proteinExistence type="inferred from homology"/>
<keyword evidence="4 7" id="KW-0548">Nucleotidyltransferase</keyword>
<reference evidence="7 8" key="1">
    <citation type="submission" date="2018-06" db="EMBL/GenBank/DDBJ databases">
        <authorList>
            <consortium name="Pathogen Informatics"/>
            <person name="Doyle S."/>
        </authorList>
    </citation>
    <scope>NUCLEOTIDE SEQUENCE [LARGE SCALE GENOMIC DNA]</scope>
    <source>
        <strain evidence="7 8">NCTC10289</strain>
    </source>
</reference>
<dbReference type="GO" id="GO:0042276">
    <property type="term" value="P:error-prone translesion synthesis"/>
    <property type="evidence" value="ECO:0007669"/>
    <property type="project" value="TreeGrafter"/>
</dbReference>
<dbReference type="SUPFAM" id="SSF100879">
    <property type="entry name" value="Lesion bypass DNA polymerase (Y-family), little finger domain"/>
    <property type="match status" value="1"/>
</dbReference>
<keyword evidence="4 7" id="KW-0808">Transferase</keyword>
<dbReference type="Gene3D" id="3.30.70.270">
    <property type="match status" value="1"/>
</dbReference>
<dbReference type="SUPFAM" id="SSF56672">
    <property type="entry name" value="DNA/RNA polymerases"/>
    <property type="match status" value="1"/>
</dbReference>
<keyword evidence="4" id="KW-0235">DNA replication</keyword>
<dbReference type="InterPro" id="IPR001126">
    <property type="entry name" value="UmuC"/>
</dbReference>
<comment type="subcellular location">
    <subcellularLocation>
        <location evidence="4">Cytoplasm</location>
    </subcellularLocation>
</comment>
<dbReference type="InterPro" id="IPR036775">
    <property type="entry name" value="DNA_pol_Y-fam_lit_finger_sf"/>
</dbReference>
<evidence type="ECO:0000313" key="7">
    <source>
        <dbReference type="EMBL" id="STC79498.1"/>
    </source>
</evidence>
<feature type="compositionally biased region" description="Acidic residues" evidence="5">
    <location>
        <begin position="477"/>
        <end position="490"/>
    </location>
</feature>
<dbReference type="NCBIfam" id="NF002677">
    <property type="entry name" value="PRK02406.1"/>
    <property type="match status" value="1"/>
</dbReference>
<dbReference type="NCBIfam" id="NF002882">
    <property type="entry name" value="PRK03348.1"/>
    <property type="match status" value="1"/>
</dbReference>
<evidence type="ECO:0000259" key="6">
    <source>
        <dbReference type="PROSITE" id="PS50173"/>
    </source>
</evidence>
<dbReference type="GO" id="GO:0003684">
    <property type="term" value="F:damaged DNA binding"/>
    <property type="evidence" value="ECO:0007669"/>
    <property type="project" value="InterPro"/>
</dbReference>
<dbReference type="InterPro" id="IPR043128">
    <property type="entry name" value="Rev_trsase/Diguanyl_cyclase"/>
</dbReference>
<dbReference type="HAMAP" id="MF_01113">
    <property type="entry name" value="DNApol_IV"/>
    <property type="match status" value="1"/>
</dbReference>
<sequence length="497" mass="53938">MGFLRLELRLELMQRWVLHIDMDAFYASVEQLTRPTLRGRPVLVGGAGGRGVVAGASYEAREYGAHSAMPMFRAQQLVGYQAVVVTPRRAVYSAASRRVFGIIADHAGLIEQLSIDEAFMEPAALAGAAPDDVHEWAENLRRVIREETGLPSSIGAGAGKQAAKIASGEAKPDGTFVVPQERFGELIHPLPVGKLWGAGPVTQQKLGAIGVETIGQLAAMSRKEVEISLGGVVGVQLWQLAQGSDERPVAPRAIAKQISTEFTYPTDLRTVPEVDAALTRAAEGAHRRLLKDGRGARTVTVKLRMADFHIESRSATLPYATDDLEILKARALSLARYPDELGPIRLVGVSYSGLEAARQDVLFPELDREVVRPAPDTDYETGVSDHLPGESETETETGAEVGSLRDAETDSTRRWHATQDVYHPEFGHGWIQGTGHGVVSVRFETRATGPGFVRSFASEDEELRPADPLDSLAWEDIPMEADAESDDAEEAPPREES</sequence>
<evidence type="ECO:0000256" key="3">
    <source>
        <dbReference type="ARBA" id="ARBA00049244"/>
    </source>
</evidence>
<dbReference type="Gene3D" id="3.40.1170.60">
    <property type="match status" value="1"/>
</dbReference>
<dbReference type="GO" id="GO:0000287">
    <property type="term" value="F:magnesium ion binding"/>
    <property type="evidence" value="ECO:0007669"/>
    <property type="project" value="UniProtKB-UniRule"/>
</dbReference>
<dbReference type="EC" id="2.7.7.7" evidence="4"/>
<gene>
    <name evidence="7" type="primary">dinX</name>
    <name evidence="4" type="synonym">dinB</name>
    <name evidence="7" type="ORF">NCTC10289_01863</name>
</gene>
<name>A0A376D1I5_9CORY</name>
<evidence type="ECO:0000256" key="4">
    <source>
        <dbReference type="HAMAP-Rule" id="MF_01113"/>
    </source>
</evidence>
<dbReference type="AlphaFoldDB" id="A0A376D1I5"/>
<dbReference type="GO" id="GO:0009432">
    <property type="term" value="P:SOS response"/>
    <property type="evidence" value="ECO:0007669"/>
    <property type="project" value="TreeGrafter"/>
</dbReference>
<organism evidence="7 8">
    <name type="scientific">Corynebacterium minutissimum</name>
    <dbReference type="NCBI Taxonomy" id="38301"/>
    <lineage>
        <taxon>Bacteria</taxon>
        <taxon>Bacillati</taxon>
        <taxon>Actinomycetota</taxon>
        <taxon>Actinomycetes</taxon>
        <taxon>Mycobacteriales</taxon>
        <taxon>Corynebacteriaceae</taxon>
        <taxon>Corynebacterium</taxon>
    </lineage>
</organism>
<dbReference type="InterPro" id="IPR022880">
    <property type="entry name" value="DNApol_IV"/>
</dbReference>
<evidence type="ECO:0000313" key="8">
    <source>
        <dbReference type="Proteomes" id="UP000254287"/>
    </source>
</evidence>
<dbReference type="Gene3D" id="3.30.1490.100">
    <property type="entry name" value="DNA polymerase, Y-family, little finger domain"/>
    <property type="match status" value="1"/>
</dbReference>
<keyword evidence="4" id="KW-0227">DNA damage</keyword>
<feature type="binding site" evidence="4">
    <location>
        <position position="21"/>
    </location>
    <ligand>
        <name>Mg(2+)</name>
        <dbReference type="ChEBI" id="CHEBI:18420"/>
    </ligand>
</feature>
<keyword evidence="4" id="KW-0238">DNA-binding</keyword>
<dbReference type="GO" id="GO:0003887">
    <property type="term" value="F:DNA-directed DNA polymerase activity"/>
    <property type="evidence" value="ECO:0007669"/>
    <property type="project" value="UniProtKB-UniRule"/>
</dbReference>
<feature type="binding site" evidence="4">
    <location>
        <position position="116"/>
    </location>
    <ligand>
        <name>Mg(2+)</name>
        <dbReference type="ChEBI" id="CHEBI:18420"/>
    </ligand>
</feature>
<protein>
    <recommendedName>
        <fullName evidence="4">DNA polymerase IV</fullName>
        <shortName evidence="4">Pol IV</shortName>
        <ecNumber evidence="4">2.7.7.7</ecNumber>
    </recommendedName>
</protein>
<keyword evidence="4" id="KW-0479">Metal-binding</keyword>
<evidence type="ECO:0000256" key="1">
    <source>
        <dbReference type="ARBA" id="ARBA00010945"/>
    </source>
</evidence>
<dbReference type="Pfam" id="PF11799">
    <property type="entry name" value="IMS_C"/>
    <property type="match status" value="1"/>
</dbReference>
<dbReference type="PANTHER" id="PTHR11076">
    <property type="entry name" value="DNA REPAIR POLYMERASE UMUC / TRANSFERASE FAMILY MEMBER"/>
    <property type="match status" value="1"/>
</dbReference>
<dbReference type="InterPro" id="IPR050116">
    <property type="entry name" value="DNA_polymerase-Y"/>
</dbReference>
<dbReference type="EMBL" id="UFXP01000001">
    <property type="protein sequence ID" value="STC79498.1"/>
    <property type="molecule type" value="Genomic_DNA"/>
</dbReference>
<keyword evidence="4" id="KW-0963">Cytoplasm</keyword>
<feature type="domain" description="UmuC" evidence="6">
    <location>
        <begin position="17"/>
        <end position="199"/>
    </location>
</feature>
<dbReference type="Pfam" id="PF00817">
    <property type="entry name" value="IMS"/>
    <property type="match status" value="1"/>
</dbReference>
<comment type="similarity">
    <text evidence="1 4">Belongs to the DNA polymerase type-Y family.</text>
</comment>